<dbReference type="PANTHER" id="PTHR22952:SF484">
    <property type="entry name" value="BZIP TRANSCRIPTION FACTOR 27"/>
    <property type="match status" value="1"/>
</dbReference>
<name>A0A0D3D3A4_BRAOL</name>
<evidence type="ECO:0000313" key="8">
    <source>
        <dbReference type="Proteomes" id="UP000032141"/>
    </source>
</evidence>
<feature type="compositionally biased region" description="Basic and acidic residues" evidence="5">
    <location>
        <begin position="154"/>
        <end position="168"/>
    </location>
</feature>
<dbReference type="SUPFAM" id="SSF57959">
    <property type="entry name" value="Leucine zipper domain"/>
    <property type="match status" value="1"/>
</dbReference>
<feature type="compositionally biased region" description="Basic residues" evidence="5">
    <location>
        <begin position="1"/>
        <end position="10"/>
    </location>
</feature>
<protein>
    <recommendedName>
        <fullName evidence="6">BZIP domain-containing protein</fullName>
    </recommendedName>
</protein>
<keyword evidence="8" id="KW-1185">Reference proteome</keyword>
<dbReference type="GO" id="GO:0003677">
    <property type="term" value="F:DNA binding"/>
    <property type="evidence" value="ECO:0007669"/>
    <property type="project" value="UniProtKB-KW"/>
</dbReference>
<evidence type="ECO:0000256" key="4">
    <source>
        <dbReference type="ARBA" id="ARBA00023242"/>
    </source>
</evidence>
<dbReference type="GO" id="GO:0045893">
    <property type="term" value="P:positive regulation of DNA-templated transcription"/>
    <property type="evidence" value="ECO:0007669"/>
    <property type="project" value="InterPro"/>
</dbReference>
<feature type="region of interest" description="Disordered" evidence="5">
    <location>
        <begin position="231"/>
        <end position="274"/>
    </location>
</feature>
<accession>A0A0D3D3A4</accession>
<reference evidence="7" key="2">
    <citation type="submission" date="2015-03" db="UniProtKB">
        <authorList>
            <consortium name="EnsemblPlants"/>
        </authorList>
    </citation>
    <scope>IDENTIFICATION</scope>
</reference>
<evidence type="ECO:0000313" key="7">
    <source>
        <dbReference type="EnsemblPlants" id="Bo7g014040.1"/>
    </source>
</evidence>
<feature type="compositionally biased region" description="Basic and acidic residues" evidence="5">
    <location>
        <begin position="136"/>
        <end position="145"/>
    </location>
</feature>
<dbReference type="InterPro" id="IPR004827">
    <property type="entry name" value="bZIP"/>
</dbReference>
<feature type="compositionally biased region" description="Low complexity" evidence="5">
    <location>
        <begin position="92"/>
        <end position="101"/>
    </location>
</feature>
<proteinExistence type="predicted"/>
<keyword evidence="3" id="KW-0238">DNA-binding</keyword>
<dbReference type="PROSITE" id="PS00036">
    <property type="entry name" value="BZIP_BASIC"/>
    <property type="match status" value="1"/>
</dbReference>
<dbReference type="SMR" id="A0A0D3D3A4"/>
<evidence type="ECO:0000256" key="3">
    <source>
        <dbReference type="ARBA" id="ARBA00023125"/>
    </source>
</evidence>
<dbReference type="Gramene" id="Bo7g014040.1">
    <property type="protein sequence ID" value="Bo7g014040.1"/>
    <property type="gene ID" value="Bo7g014040"/>
</dbReference>
<evidence type="ECO:0000256" key="2">
    <source>
        <dbReference type="ARBA" id="ARBA00022553"/>
    </source>
</evidence>
<dbReference type="Proteomes" id="UP000032141">
    <property type="component" value="Chromosome C7"/>
</dbReference>
<dbReference type="AlphaFoldDB" id="A0A0D3D3A4"/>
<reference evidence="7 8" key="1">
    <citation type="journal article" date="2014" name="Genome Biol.">
        <title>Transcriptome and methylome profiling reveals relics of genome dominance in the mesopolyploid Brassica oleracea.</title>
        <authorList>
            <person name="Parkin I.A."/>
            <person name="Koh C."/>
            <person name="Tang H."/>
            <person name="Robinson S.J."/>
            <person name="Kagale S."/>
            <person name="Clarke W.E."/>
            <person name="Town C.D."/>
            <person name="Nixon J."/>
            <person name="Krishnakumar V."/>
            <person name="Bidwell S.L."/>
            <person name="Denoeud F."/>
            <person name="Belcram H."/>
            <person name="Links M.G."/>
            <person name="Just J."/>
            <person name="Clarke C."/>
            <person name="Bender T."/>
            <person name="Huebert T."/>
            <person name="Mason A.S."/>
            <person name="Pires J.C."/>
            <person name="Barker G."/>
            <person name="Moore J."/>
            <person name="Walley P.G."/>
            <person name="Manoli S."/>
            <person name="Batley J."/>
            <person name="Edwards D."/>
            <person name="Nelson M.N."/>
            <person name="Wang X."/>
            <person name="Paterson A.H."/>
            <person name="King G."/>
            <person name="Bancroft I."/>
            <person name="Chalhoub B."/>
            <person name="Sharpe A.G."/>
        </authorList>
    </citation>
    <scope>NUCLEOTIDE SEQUENCE</scope>
    <source>
        <strain evidence="7 8">cv. TO1000</strain>
    </source>
</reference>
<keyword evidence="4" id="KW-0539">Nucleus</keyword>
<dbReference type="HOGENOM" id="CLU_085189_1_0_1"/>
<dbReference type="OMA" id="QMNTHAR"/>
<feature type="compositionally biased region" description="Low complexity" evidence="5">
    <location>
        <begin position="12"/>
        <end position="26"/>
    </location>
</feature>
<dbReference type="Gene3D" id="1.20.5.170">
    <property type="match status" value="1"/>
</dbReference>
<dbReference type="EnsemblPlants" id="Bo7g014040.1">
    <property type="protein sequence ID" value="Bo7g014040.1"/>
    <property type="gene ID" value="Bo7g014040"/>
</dbReference>
<dbReference type="InterPro" id="IPR046347">
    <property type="entry name" value="bZIP_sf"/>
</dbReference>
<evidence type="ECO:0000256" key="5">
    <source>
        <dbReference type="SAM" id="MobiDB-lite"/>
    </source>
</evidence>
<feature type="domain" description="BZIP" evidence="6">
    <location>
        <begin position="150"/>
        <end position="165"/>
    </location>
</feature>
<organism evidence="7 8">
    <name type="scientific">Brassica oleracea var. oleracea</name>
    <dbReference type="NCBI Taxonomy" id="109376"/>
    <lineage>
        <taxon>Eukaryota</taxon>
        <taxon>Viridiplantae</taxon>
        <taxon>Streptophyta</taxon>
        <taxon>Embryophyta</taxon>
        <taxon>Tracheophyta</taxon>
        <taxon>Spermatophyta</taxon>
        <taxon>Magnoliopsida</taxon>
        <taxon>eudicotyledons</taxon>
        <taxon>Gunneridae</taxon>
        <taxon>Pentapetalae</taxon>
        <taxon>rosids</taxon>
        <taxon>malvids</taxon>
        <taxon>Brassicales</taxon>
        <taxon>Brassicaceae</taxon>
        <taxon>Brassiceae</taxon>
        <taxon>Brassica</taxon>
    </lineage>
</organism>
<feature type="region of interest" description="Disordered" evidence="5">
    <location>
        <begin position="1"/>
        <end position="26"/>
    </location>
</feature>
<dbReference type="GO" id="GO:0003700">
    <property type="term" value="F:DNA-binding transcription factor activity"/>
    <property type="evidence" value="ECO:0007669"/>
    <property type="project" value="InterPro"/>
</dbReference>
<feature type="region of interest" description="Disordered" evidence="5">
    <location>
        <begin position="81"/>
        <end position="115"/>
    </location>
</feature>
<evidence type="ECO:0000256" key="1">
    <source>
        <dbReference type="ARBA" id="ARBA00004123"/>
    </source>
</evidence>
<sequence length="274" mass="30724">MLSSAKHKINHSAFSVSSSSSSLPHSYSQAKNMTQVTMEEVWKDINLASLHQHRQLNIDHEPVLSNQNPNNSIFKDFLKKPLNQEPQPLPPSSSSSTLHRSLPPPPPETVLSLNPHSINTHFDESARFGCFGMKRGGQESDESRGDRRHKRMIKNRESAARSRARKQECLSPYFSPPYQLKETETESSVESTVSSLYLKKWYIFFSSISGIYKRAGACNISLAEGKCKTQETRRAVENGGSNSTPNKEKASTVLDNSILRKKTSNSRHGEEKHG</sequence>
<dbReference type="GO" id="GO:0005634">
    <property type="term" value="C:nucleus"/>
    <property type="evidence" value="ECO:0007669"/>
    <property type="project" value="UniProtKB-SubCell"/>
</dbReference>
<dbReference type="PANTHER" id="PTHR22952">
    <property type="entry name" value="CAMP-RESPONSE ELEMENT BINDING PROTEIN-RELATED"/>
    <property type="match status" value="1"/>
</dbReference>
<comment type="subcellular location">
    <subcellularLocation>
        <location evidence="1">Nucleus</location>
    </subcellularLocation>
</comment>
<evidence type="ECO:0000259" key="6">
    <source>
        <dbReference type="PROSITE" id="PS00036"/>
    </source>
</evidence>
<feature type="region of interest" description="Disordered" evidence="5">
    <location>
        <begin position="133"/>
        <end position="168"/>
    </location>
</feature>
<dbReference type="STRING" id="109376.A0A0D3D3A4"/>
<keyword evidence="2" id="KW-0597">Phosphoprotein</keyword>
<dbReference type="InterPro" id="IPR043452">
    <property type="entry name" value="BZIP46-like"/>
</dbReference>